<gene>
    <name evidence="1" type="ORF">IEC33019_0113</name>
</gene>
<dbReference type="PROSITE" id="PS51257">
    <property type="entry name" value="PROKAR_LIPOPROTEIN"/>
    <property type="match status" value="1"/>
</dbReference>
<accession>A0A1B2F0N5</accession>
<evidence type="ECO:0000313" key="1">
    <source>
        <dbReference type="EMBL" id="ANY85727.1"/>
    </source>
</evidence>
<reference evidence="1" key="1">
    <citation type="submission" date="2016-07" db="EMBL/GenBank/DDBJ databases">
        <title>New class B carbapenemase carried by novel plasmid in Pseudomonas putida enviromental strain in eastern Amazonia.</title>
        <authorList>
            <person name="Souza C.O."/>
            <person name="Lima K.V."/>
            <person name="Brasiliense D.M."/>
            <person name="Perez-Chaparro P.J."/>
            <person name="Mamizuka E.M."/>
            <person name="Lima M.O."/>
            <person name="Lima L.N."/>
            <person name="McCulloch J.A."/>
        </authorList>
    </citation>
    <scope>NUCLEOTIDE SEQUENCE [LARGE SCALE GENOMIC DNA]</scope>
    <source>
        <strain evidence="1">IEC33019</strain>
    </source>
</reference>
<protein>
    <submittedName>
        <fullName evidence="1">Uncharacterized protein</fullName>
    </submittedName>
</protein>
<dbReference type="RefSeq" id="WP_070091348.1">
    <property type="nucleotide sequence ID" value="NZ_CP016634.1"/>
</dbReference>
<name>A0A1B2F0N5_PSEPU</name>
<proteinExistence type="predicted"/>
<dbReference type="AlphaFoldDB" id="A0A1B2F0N5"/>
<organism evidence="1">
    <name type="scientific">Pseudomonas putida</name>
    <name type="common">Arthrobacter siderocapsulatus</name>
    <dbReference type="NCBI Taxonomy" id="303"/>
    <lineage>
        <taxon>Bacteria</taxon>
        <taxon>Pseudomonadati</taxon>
        <taxon>Pseudomonadota</taxon>
        <taxon>Gammaproteobacteria</taxon>
        <taxon>Pseudomonadales</taxon>
        <taxon>Pseudomonadaceae</taxon>
        <taxon>Pseudomonas</taxon>
    </lineage>
</organism>
<dbReference type="EMBL" id="CP016634">
    <property type="protein sequence ID" value="ANY85727.1"/>
    <property type="molecule type" value="Genomic_DNA"/>
</dbReference>
<sequence>MISRLPLFLLTLICSQASLGCALHDSRSEAVYRLNLSDAECRTISYISGLIIPIQLSYPQGQPVGSGWKGEIIDVRLYYVTERYDFNALIDSNSYHRSDKDYDVYNIANEDNYVFNGSDKSRVIVRKRGYTWLAHRMQNGVLIMYQYDERFSNFKEIDEFVRVFVERILIHKD</sequence>